<proteinExistence type="predicted"/>
<accession>A0A383BBN7</accession>
<dbReference type="AlphaFoldDB" id="A0A383BBN7"/>
<evidence type="ECO:0000313" key="1">
    <source>
        <dbReference type="EMBL" id="SVE17199.1"/>
    </source>
</evidence>
<feature type="non-terminal residue" evidence="1">
    <location>
        <position position="1"/>
    </location>
</feature>
<sequence length="57" mass="6358">LEALRLGNHIYLMAGRPAQLEKITELTDQAPRNIAEPSILAHQADLLTRMKTSDKGF</sequence>
<gene>
    <name evidence="1" type="ORF">METZ01_LOCUS470053</name>
</gene>
<name>A0A383BBN7_9ZZZZ</name>
<reference evidence="1" key="1">
    <citation type="submission" date="2018-05" db="EMBL/GenBank/DDBJ databases">
        <authorList>
            <person name="Lanie J.A."/>
            <person name="Ng W.-L."/>
            <person name="Kazmierczak K.M."/>
            <person name="Andrzejewski T.M."/>
            <person name="Davidsen T.M."/>
            <person name="Wayne K.J."/>
            <person name="Tettelin H."/>
            <person name="Glass J.I."/>
            <person name="Rusch D."/>
            <person name="Podicherti R."/>
            <person name="Tsui H.-C.T."/>
            <person name="Winkler M.E."/>
        </authorList>
    </citation>
    <scope>NUCLEOTIDE SEQUENCE</scope>
</reference>
<protein>
    <submittedName>
        <fullName evidence="1">Uncharacterized protein</fullName>
    </submittedName>
</protein>
<dbReference type="EMBL" id="UINC01198988">
    <property type="protein sequence ID" value="SVE17199.1"/>
    <property type="molecule type" value="Genomic_DNA"/>
</dbReference>
<organism evidence="1">
    <name type="scientific">marine metagenome</name>
    <dbReference type="NCBI Taxonomy" id="408172"/>
    <lineage>
        <taxon>unclassified sequences</taxon>
        <taxon>metagenomes</taxon>
        <taxon>ecological metagenomes</taxon>
    </lineage>
</organism>